<accession>A0ABS6IBK6</accession>
<evidence type="ECO:0000313" key="3">
    <source>
        <dbReference type="EMBL" id="MBU8869105.1"/>
    </source>
</evidence>
<dbReference type="EMBL" id="JAHOPC010000024">
    <property type="protein sequence ID" value="MBU8869105.1"/>
    <property type="molecule type" value="Genomic_DNA"/>
</dbReference>
<organism evidence="3 4">
    <name type="scientific">Paenarthrobacter aromaticivorans</name>
    <dbReference type="NCBI Taxonomy" id="2849150"/>
    <lineage>
        <taxon>Bacteria</taxon>
        <taxon>Bacillati</taxon>
        <taxon>Actinomycetota</taxon>
        <taxon>Actinomycetes</taxon>
        <taxon>Micrococcales</taxon>
        <taxon>Micrococcaceae</taxon>
        <taxon>Paenarthrobacter</taxon>
    </lineage>
</organism>
<name>A0ABS6IBK6_9MICC</name>
<keyword evidence="2" id="KW-0472">Membrane</keyword>
<keyword evidence="4" id="KW-1185">Reference proteome</keyword>
<evidence type="ECO:0000256" key="2">
    <source>
        <dbReference type="SAM" id="Phobius"/>
    </source>
</evidence>
<sequence length="293" mass="30369">MEDPTTLAINLTYLGTVGMAILMFLGLGLVIIITLVVAGVGRLVSVILLAMVGIFPKKDTVAIVHLPPAPEHVPAPASDDVEHSSHAVESPLEDLAYVPTGSTAEVAGHPVPNPVVAEPKKDLLGDLRRRVSDATSAVKDGAWKVGPKKVPKPVHVKEVVETQTAHHPLLVAASKEPPVLAKDWADAVAEADRRAAARAKAEEPPAIKVTVREVGEPTPLSSKDEPPAPKTPDAHQPPGNGPKKSGPESTKSGQGNGPSQGNSPKKSGPNTSKNGKSSSPIRKGSLSGANRNS</sequence>
<feature type="transmembrane region" description="Helical" evidence="2">
    <location>
        <begin position="20"/>
        <end position="50"/>
    </location>
</feature>
<reference evidence="3 4" key="1">
    <citation type="submission" date="2021-06" db="EMBL/GenBank/DDBJ databases">
        <authorList>
            <person name="Jeong J.W."/>
        </authorList>
    </citation>
    <scope>NUCLEOTIDE SEQUENCE [LARGE SCALE GENOMIC DNA]</scope>
    <source>
        <strain evidence="3 4">MMS21-TAE1-1</strain>
    </source>
</reference>
<gene>
    <name evidence="3" type="ORF">KSW38_22680</name>
</gene>
<keyword evidence="2" id="KW-1133">Transmembrane helix</keyword>
<dbReference type="Proteomes" id="UP000824166">
    <property type="component" value="Unassembled WGS sequence"/>
</dbReference>
<protein>
    <submittedName>
        <fullName evidence="3">FAM174 family membrane protein</fullName>
    </submittedName>
</protein>
<keyword evidence="2" id="KW-0812">Transmembrane</keyword>
<comment type="caution">
    <text evidence="3">The sequence shown here is derived from an EMBL/GenBank/DDBJ whole genome shotgun (WGS) entry which is preliminary data.</text>
</comment>
<dbReference type="RefSeq" id="WP_216927474.1">
    <property type="nucleotide sequence ID" value="NZ_JAHOPC010000024.1"/>
</dbReference>
<feature type="region of interest" description="Disordered" evidence="1">
    <location>
        <begin position="195"/>
        <end position="293"/>
    </location>
</feature>
<evidence type="ECO:0000256" key="1">
    <source>
        <dbReference type="SAM" id="MobiDB-lite"/>
    </source>
</evidence>
<proteinExistence type="predicted"/>
<feature type="compositionally biased region" description="Basic and acidic residues" evidence="1">
    <location>
        <begin position="195"/>
        <end position="215"/>
    </location>
</feature>
<feature type="compositionally biased region" description="Polar residues" evidence="1">
    <location>
        <begin position="268"/>
        <end position="280"/>
    </location>
</feature>
<evidence type="ECO:0000313" key="4">
    <source>
        <dbReference type="Proteomes" id="UP000824166"/>
    </source>
</evidence>